<name>A0A0E9T7Q7_ANGAN</name>
<dbReference type="EMBL" id="GBXM01058891">
    <property type="protein sequence ID" value="JAH49686.1"/>
    <property type="molecule type" value="Transcribed_RNA"/>
</dbReference>
<reference evidence="1" key="2">
    <citation type="journal article" date="2015" name="Fish Shellfish Immunol.">
        <title>Early steps in the European eel (Anguilla anguilla)-Vibrio vulnificus interaction in the gills: Role of the RtxA13 toxin.</title>
        <authorList>
            <person name="Callol A."/>
            <person name="Pajuelo D."/>
            <person name="Ebbesson L."/>
            <person name="Teles M."/>
            <person name="MacKenzie S."/>
            <person name="Amaro C."/>
        </authorList>
    </citation>
    <scope>NUCLEOTIDE SEQUENCE</scope>
</reference>
<protein>
    <submittedName>
        <fullName evidence="1">Uncharacterized protein</fullName>
    </submittedName>
</protein>
<organism evidence="1">
    <name type="scientific">Anguilla anguilla</name>
    <name type="common">European freshwater eel</name>
    <name type="synonym">Muraena anguilla</name>
    <dbReference type="NCBI Taxonomy" id="7936"/>
    <lineage>
        <taxon>Eukaryota</taxon>
        <taxon>Metazoa</taxon>
        <taxon>Chordata</taxon>
        <taxon>Craniata</taxon>
        <taxon>Vertebrata</taxon>
        <taxon>Euteleostomi</taxon>
        <taxon>Actinopterygii</taxon>
        <taxon>Neopterygii</taxon>
        <taxon>Teleostei</taxon>
        <taxon>Anguilliformes</taxon>
        <taxon>Anguillidae</taxon>
        <taxon>Anguilla</taxon>
    </lineage>
</organism>
<accession>A0A0E9T7Q7</accession>
<sequence>MTHPRDSQDKRKLCHYNWCRTYIIDININHDVF</sequence>
<dbReference type="AlphaFoldDB" id="A0A0E9T7Q7"/>
<reference evidence="1" key="1">
    <citation type="submission" date="2014-11" db="EMBL/GenBank/DDBJ databases">
        <authorList>
            <person name="Amaro Gonzalez C."/>
        </authorList>
    </citation>
    <scope>NUCLEOTIDE SEQUENCE</scope>
</reference>
<evidence type="ECO:0000313" key="1">
    <source>
        <dbReference type="EMBL" id="JAH49686.1"/>
    </source>
</evidence>
<proteinExistence type="predicted"/>